<gene>
    <name evidence="6" type="ORF">QTP70_017052</name>
</gene>
<evidence type="ECO:0000259" key="5">
    <source>
        <dbReference type="PROSITE" id="PS50010"/>
    </source>
</evidence>
<dbReference type="GO" id="GO:0005737">
    <property type="term" value="C:cytoplasm"/>
    <property type="evidence" value="ECO:0007669"/>
    <property type="project" value="TreeGrafter"/>
</dbReference>
<dbReference type="GO" id="GO:0035556">
    <property type="term" value="P:intracellular signal transduction"/>
    <property type="evidence" value="ECO:0007669"/>
    <property type="project" value="InterPro"/>
</dbReference>
<dbReference type="InterPro" id="IPR000219">
    <property type="entry name" value="DH_dom"/>
</dbReference>
<sequence>EHDVGEDDIYDCVPCEDEGDDIYEDIIKVEVRQPMKMGMTEDDKRNCCLVEIQETEAKYYKTLEDIEKSYMIPLKQVLTPSEMKAIFVNLEDIIRVHFALLRAIDQNMVIGGSGLGKIFLDFKERLLIYGQYCSHMEHAQKTLDDVIATREEVKCKVEECTMKVQEGKFKLQDLLVVPMQRVLKYHLLLKELVSHSMDRPERQQLKEALEAMQDLAMYINEVKRDNETLKKMGEFQCPIENLGEKIKRENLSLSSEQVKLEEYGRPKIDGELKVCSIVNRAKQDGYIFLFDKVVIVCKRKVYNYELKEIIELQYYKMSDDPTNNRDMKKWSYGFYLTHLKGKQGFQFFCKTEDTKRKWMEQFEMAISNIKPERATANQHDFQMHTFEKNTNCRACKMLLR</sequence>
<dbReference type="GO" id="GO:0016477">
    <property type="term" value="P:cell migration"/>
    <property type="evidence" value="ECO:0007669"/>
    <property type="project" value="TreeGrafter"/>
</dbReference>
<dbReference type="Gene3D" id="2.30.29.30">
    <property type="entry name" value="Pleckstrin-homology domain (PH domain)/Phosphotyrosine-binding domain (PTB)"/>
    <property type="match status" value="1"/>
</dbReference>
<dbReference type="SMART" id="SM00233">
    <property type="entry name" value="PH"/>
    <property type="match status" value="1"/>
</dbReference>
<dbReference type="Gene3D" id="1.20.900.10">
    <property type="entry name" value="Dbl homology (DH) domain"/>
    <property type="match status" value="1"/>
</dbReference>
<feature type="domain" description="PH" evidence="4">
    <location>
        <begin position="265"/>
        <end position="367"/>
    </location>
</feature>
<evidence type="ECO:0000313" key="7">
    <source>
        <dbReference type="Proteomes" id="UP001274896"/>
    </source>
</evidence>
<dbReference type="InterPro" id="IPR055251">
    <property type="entry name" value="SOS1_NGEF_PH"/>
</dbReference>
<dbReference type="AlphaFoldDB" id="A0AAE0QLW4"/>
<accession>A0AAE0QLW4</accession>
<dbReference type="CDD" id="cd01223">
    <property type="entry name" value="PH_Vav"/>
    <property type="match status" value="1"/>
</dbReference>
<evidence type="ECO:0000259" key="4">
    <source>
        <dbReference type="PROSITE" id="PS50003"/>
    </source>
</evidence>
<evidence type="ECO:0000256" key="3">
    <source>
        <dbReference type="ARBA" id="ARBA00022737"/>
    </source>
</evidence>
<dbReference type="InterPro" id="IPR037832">
    <property type="entry name" value="PH_Vav"/>
</dbReference>
<dbReference type="PROSITE" id="PS50010">
    <property type="entry name" value="DH_2"/>
    <property type="match status" value="1"/>
</dbReference>
<proteinExistence type="predicted"/>
<dbReference type="SUPFAM" id="SSF48065">
    <property type="entry name" value="DBL homology domain (DH-domain)"/>
    <property type="match status" value="1"/>
</dbReference>
<dbReference type="PANTHER" id="PTHR45818">
    <property type="entry name" value="PROTEIN VAV"/>
    <property type="match status" value="1"/>
</dbReference>
<dbReference type="InterPro" id="IPR035899">
    <property type="entry name" value="DBL_dom_sf"/>
</dbReference>
<keyword evidence="3" id="KW-0677">Repeat</keyword>
<reference evidence="6" key="1">
    <citation type="submission" date="2023-06" db="EMBL/GenBank/DDBJ databases">
        <title>Male Hemibagrus guttatus genome.</title>
        <authorList>
            <person name="Bian C."/>
        </authorList>
    </citation>
    <scope>NUCLEOTIDE SEQUENCE</scope>
    <source>
        <strain evidence="6">Male_cb2023</strain>
        <tissue evidence="6">Muscle</tissue>
    </source>
</reference>
<evidence type="ECO:0000256" key="2">
    <source>
        <dbReference type="ARBA" id="ARBA00022658"/>
    </source>
</evidence>
<keyword evidence="2" id="KW-0344">Guanine-nucleotide releasing factor</keyword>
<dbReference type="FunFam" id="1.20.900.10:FF:000009">
    <property type="entry name" value="Vav guanine nucleotide exchange factor 1"/>
    <property type="match status" value="1"/>
</dbReference>
<dbReference type="Pfam" id="PF22697">
    <property type="entry name" value="SOS1_NGEF_PH"/>
    <property type="match status" value="1"/>
</dbReference>
<evidence type="ECO:0000313" key="6">
    <source>
        <dbReference type="EMBL" id="KAK3523961.1"/>
    </source>
</evidence>
<feature type="domain" description="DH" evidence="5">
    <location>
        <begin position="44"/>
        <end position="222"/>
    </location>
</feature>
<keyword evidence="1" id="KW-0597">Phosphoprotein</keyword>
<name>A0AAE0QLW4_9TELE</name>
<dbReference type="SMART" id="SM00325">
    <property type="entry name" value="RhoGEF"/>
    <property type="match status" value="1"/>
</dbReference>
<feature type="non-terminal residue" evidence="6">
    <location>
        <position position="1"/>
    </location>
</feature>
<dbReference type="SUPFAM" id="SSF50729">
    <property type="entry name" value="PH domain-like"/>
    <property type="match status" value="1"/>
</dbReference>
<evidence type="ECO:0008006" key="8">
    <source>
        <dbReference type="Google" id="ProtNLM"/>
    </source>
</evidence>
<dbReference type="EMBL" id="JAUCMX010000014">
    <property type="protein sequence ID" value="KAK3523961.1"/>
    <property type="molecule type" value="Genomic_DNA"/>
</dbReference>
<dbReference type="InterPro" id="IPR001331">
    <property type="entry name" value="GDS_CDC24_CS"/>
</dbReference>
<dbReference type="Pfam" id="PF00621">
    <property type="entry name" value="RhoGEF"/>
    <property type="match status" value="1"/>
</dbReference>
<protein>
    <recommendedName>
        <fullName evidence="8">Guanine nucleotide exchange factor VAV2</fullName>
    </recommendedName>
</protein>
<dbReference type="PROSITE" id="PS00741">
    <property type="entry name" value="DH_1"/>
    <property type="match status" value="1"/>
</dbReference>
<dbReference type="PANTHER" id="PTHR45818:SF4">
    <property type="entry name" value="GUANINE NUCLEOTIDE EXCHANGE FACTOR VAV2"/>
    <property type="match status" value="1"/>
</dbReference>
<dbReference type="InterPro" id="IPR011993">
    <property type="entry name" value="PH-like_dom_sf"/>
</dbReference>
<keyword evidence="7" id="KW-1185">Reference proteome</keyword>
<dbReference type="Proteomes" id="UP001274896">
    <property type="component" value="Unassembled WGS sequence"/>
</dbReference>
<dbReference type="CDD" id="cd00160">
    <property type="entry name" value="RhoGEF"/>
    <property type="match status" value="1"/>
</dbReference>
<evidence type="ECO:0000256" key="1">
    <source>
        <dbReference type="ARBA" id="ARBA00022553"/>
    </source>
</evidence>
<dbReference type="GO" id="GO:0005085">
    <property type="term" value="F:guanyl-nucleotide exchange factor activity"/>
    <property type="evidence" value="ECO:0007669"/>
    <property type="project" value="UniProtKB-KW"/>
</dbReference>
<comment type="caution">
    <text evidence="6">The sequence shown here is derived from an EMBL/GenBank/DDBJ whole genome shotgun (WGS) entry which is preliminary data.</text>
</comment>
<dbReference type="InterPro" id="IPR001849">
    <property type="entry name" value="PH_domain"/>
</dbReference>
<dbReference type="PROSITE" id="PS50003">
    <property type="entry name" value="PH_DOMAIN"/>
    <property type="match status" value="1"/>
</dbReference>
<organism evidence="6 7">
    <name type="scientific">Hemibagrus guttatus</name>
    <dbReference type="NCBI Taxonomy" id="175788"/>
    <lineage>
        <taxon>Eukaryota</taxon>
        <taxon>Metazoa</taxon>
        <taxon>Chordata</taxon>
        <taxon>Craniata</taxon>
        <taxon>Vertebrata</taxon>
        <taxon>Euteleostomi</taxon>
        <taxon>Actinopterygii</taxon>
        <taxon>Neopterygii</taxon>
        <taxon>Teleostei</taxon>
        <taxon>Ostariophysi</taxon>
        <taxon>Siluriformes</taxon>
        <taxon>Bagridae</taxon>
        <taxon>Hemibagrus</taxon>
    </lineage>
</organism>